<evidence type="ECO:0000313" key="3">
    <source>
        <dbReference type="Proteomes" id="UP000266841"/>
    </source>
</evidence>
<feature type="transmembrane region" description="Helical" evidence="1">
    <location>
        <begin position="77"/>
        <end position="96"/>
    </location>
</feature>
<evidence type="ECO:0000256" key="1">
    <source>
        <dbReference type="SAM" id="Phobius"/>
    </source>
</evidence>
<reference evidence="2 3" key="1">
    <citation type="journal article" date="2012" name="Genome Biol.">
        <title>Genome and low-iron response of an oceanic diatom adapted to chronic iron limitation.</title>
        <authorList>
            <person name="Lommer M."/>
            <person name="Specht M."/>
            <person name="Roy A.S."/>
            <person name="Kraemer L."/>
            <person name="Andreson R."/>
            <person name="Gutowska M.A."/>
            <person name="Wolf J."/>
            <person name="Bergner S.V."/>
            <person name="Schilhabel M.B."/>
            <person name="Klostermeier U.C."/>
            <person name="Beiko R.G."/>
            <person name="Rosenstiel P."/>
            <person name="Hippler M."/>
            <person name="Laroche J."/>
        </authorList>
    </citation>
    <scope>NUCLEOTIDE SEQUENCE [LARGE SCALE GENOMIC DNA]</scope>
    <source>
        <strain evidence="2 3">CCMP1005</strain>
    </source>
</reference>
<dbReference type="OrthoDB" id="174255at2759"/>
<keyword evidence="1" id="KW-1133">Transmembrane helix</keyword>
<name>K0SQR2_THAOC</name>
<keyword evidence="1" id="KW-0472">Membrane</keyword>
<comment type="caution">
    <text evidence="2">The sequence shown here is derived from an EMBL/GenBank/DDBJ whole genome shotgun (WGS) entry which is preliminary data.</text>
</comment>
<gene>
    <name evidence="2" type="ORF">THAOC_15937</name>
</gene>
<keyword evidence="3" id="KW-1185">Reference proteome</keyword>
<protein>
    <submittedName>
        <fullName evidence="2">Uncharacterized protein</fullName>
    </submittedName>
</protein>
<dbReference type="AlphaFoldDB" id="K0SQR2"/>
<keyword evidence="1" id="KW-0812">Transmembrane</keyword>
<dbReference type="EMBL" id="AGNL01018269">
    <property type="protein sequence ID" value="EJK63401.1"/>
    <property type="molecule type" value="Genomic_DNA"/>
</dbReference>
<proteinExistence type="predicted"/>
<organism evidence="2 3">
    <name type="scientific">Thalassiosira oceanica</name>
    <name type="common">Marine diatom</name>
    <dbReference type="NCBI Taxonomy" id="159749"/>
    <lineage>
        <taxon>Eukaryota</taxon>
        <taxon>Sar</taxon>
        <taxon>Stramenopiles</taxon>
        <taxon>Ochrophyta</taxon>
        <taxon>Bacillariophyta</taxon>
        <taxon>Coscinodiscophyceae</taxon>
        <taxon>Thalassiosirophycidae</taxon>
        <taxon>Thalassiosirales</taxon>
        <taxon>Thalassiosiraceae</taxon>
        <taxon>Thalassiosira</taxon>
    </lineage>
</organism>
<sequence length="360" mass="40890">MIPFCNQFFPGTFCASRAVGGANHNNHNHCQLSRQYRGQAGAVIGVAAGGEFDKDLARQDDRQNGQNRPRSTRRVSLSLPAIIIASSLVVCLVLIAKQLHAYVLEYQGPSDHVASSILTPFYGMMCPRLLDKPSRQTYWNCGELDIAEAVEFPRIFMIGARGKDEDTYESWREALDTSQNAPYFERINTLEVSNRFALQGGMLAEEQGDSSNAKQLCRKMKWEQRLFYVYQTVFQDVLSTYPSRGQKNTGFVFVEDDSILNEQEVPLFKTEICEAQADARSFYSLYRSPLQRGLSSCIYRHGTVAFYIRRGLMEIIANERRREHVCRFPIDMYISRLGPWYAPRQEIVMHSGAARVGSTS</sequence>
<accession>K0SQR2</accession>
<evidence type="ECO:0000313" key="2">
    <source>
        <dbReference type="EMBL" id="EJK63401.1"/>
    </source>
</evidence>
<dbReference type="Proteomes" id="UP000266841">
    <property type="component" value="Unassembled WGS sequence"/>
</dbReference>